<evidence type="ECO:0000256" key="8">
    <source>
        <dbReference type="ARBA" id="ARBA00023012"/>
    </source>
</evidence>
<dbReference type="RefSeq" id="WP_354457974.1">
    <property type="nucleotide sequence ID" value="NZ_JBEWSZ010000001.1"/>
</dbReference>
<reference evidence="10 11" key="1">
    <citation type="submission" date="2024-06" db="EMBL/GenBank/DDBJ databases">
        <authorList>
            <person name="Kim D.-U."/>
        </authorList>
    </citation>
    <scope>NUCLEOTIDE SEQUENCE [LARGE SCALE GENOMIC DNA]</scope>
    <source>
        <strain evidence="10 11">KACC15460</strain>
    </source>
</reference>
<gene>
    <name evidence="10" type="ORF">ABVQ20_02815</name>
</gene>
<accession>A0ABV2D797</accession>
<dbReference type="CDD" id="cd00082">
    <property type="entry name" value="HisKA"/>
    <property type="match status" value="1"/>
</dbReference>
<dbReference type="SUPFAM" id="SSF55781">
    <property type="entry name" value="GAF domain-like"/>
    <property type="match status" value="1"/>
</dbReference>
<evidence type="ECO:0000256" key="2">
    <source>
        <dbReference type="ARBA" id="ARBA00012438"/>
    </source>
</evidence>
<evidence type="ECO:0000256" key="4">
    <source>
        <dbReference type="ARBA" id="ARBA00022679"/>
    </source>
</evidence>
<dbReference type="Pfam" id="PF02518">
    <property type="entry name" value="HATPase_c"/>
    <property type="match status" value="1"/>
</dbReference>
<evidence type="ECO:0000259" key="9">
    <source>
        <dbReference type="PROSITE" id="PS50109"/>
    </source>
</evidence>
<comment type="catalytic activity">
    <reaction evidence="1">
        <text>ATP + protein L-histidine = ADP + protein N-phospho-L-histidine.</text>
        <dbReference type="EC" id="2.7.13.3"/>
    </reaction>
</comment>
<dbReference type="InterPro" id="IPR036890">
    <property type="entry name" value="HATPase_C_sf"/>
</dbReference>
<dbReference type="Gene3D" id="3.30.565.10">
    <property type="entry name" value="Histidine kinase-like ATPase, C-terminal domain"/>
    <property type="match status" value="1"/>
</dbReference>
<dbReference type="PROSITE" id="PS50109">
    <property type="entry name" value="HIS_KIN"/>
    <property type="match status" value="1"/>
</dbReference>
<dbReference type="Gene3D" id="3.30.450.40">
    <property type="match status" value="1"/>
</dbReference>
<evidence type="ECO:0000256" key="6">
    <source>
        <dbReference type="ARBA" id="ARBA00022777"/>
    </source>
</evidence>
<organism evidence="10 11">
    <name type="scientific">Mesorhizobium shangrilense</name>
    <dbReference type="NCBI Taxonomy" id="460060"/>
    <lineage>
        <taxon>Bacteria</taxon>
        <taxon>Pseudomonadati</taxon>
        <taxon>Pseudomonadota</taxon>
        <taxon>Alphaproteobacteria</taxon>
        <taxon>Hyphomicrobiales</taxon>
        <taxon>Phyllobacteriaceae</taxon>
        <taxon>Mesorhizobium</taxon>
    </lineage>
</organism>
<evidence type="ECO:0000313" key="11">
    <source>
        <dbReference type="Proteomes" id="UP001548832"/>
    </source>
</evidence>
<keyword evidence="6 10" id="KW-0418">Kinase</keyword>
<dbReference type="GO" id="GO:0016301">
    <property type="term" value="F:kinase activity"/>
    <property type="evidence" value="ECO:0007669"/>
    <property type="project" value="UniProtKB-KW"/>
</dbReference>
<comment type="caution">
    <text evidence="10">The sequence shown here is derived from an EMBL/GenBank/DDBJ whole genome shotgun (WGS) entry which is preliminary data.</text>
</comment>
<dbReference type="Pfam" id="PF00512">
    <property type="entry name" value="HisKA"/>
    <property type="match status" value="1"/>
</dbReference>
<dbReference type="InterPro" id="IPR036097">
    <property type="entry name" value="HisK_dim/P_sf"/>
</dbReference>
<dbReference type="InterPro" id="IPR050351">
    <property type="entry name" value="BphY/WalK/GraS-like"/>
</dbReference>
<dbReference type="InterPro" id="IPR029016">
    <property type="entry name" value="GAF-like_dom_sf"/>
</dbReference>
<dbReference type="CDD" id="cd00075">
    <property type="entry name" value="HATPase"/>
    <property type="match status" value="1"/>
</dbReference>
<protein>
    <recommendedName>
        <fullName evidence="2">histidine kinase</fullName>
        <ecNumber evidence="2">2.7.13.3</ecNumber>
    </recommendedName>
</protein>
<keyword evidence="5" id="KW-0547">Nucleotide-binding</keyword>
<dbReference type="SMART" id="SM00387">
    <property type="entry name" value="HATPase_c"/>
    <property type="match status" value="1"/>
</dbReference>
<keyword evidence="7" id="KW-0067">ATP-binding</keyword>
<keyword evidence="3" id="KW-0597">Phosphoprotein</keyword>
<dbReference type="SMART" id="SM00388">
    <property type="entry name" value="HisKA"/>
    <property type="match status" value="1"/>
</dbReference>
<dbReference type="EC" id="2.7.13.3" evidence="2"/>
<dbReference type="SMART" id="SM00065">
    <property type="entry name" value="GAF"/>
    <property type="match status" value="1"/>
</dbReference>
<dbReference type="SUPFAM" id="SSF47384">
    <property type="entry name" value="Homodimeric domain of signal transducing histidine kinase"/>
    <property type="match status" value="1"/>
</dbReference>
<dbReference type="InterPro" id="IPR004358">
    <property type="entry name" value="Sig_transdc_His_kin-like_C"/>
</dbReference>
<dbReference type="InterPro" id="IPR003594">
    <property type="entry name" value="HATPase_dom"/>
</dbReference>
<dbReference type="EMBL" id="JBEWSZ010000001">
    <property type="protein sequence ID" value="MET2825901.1"/>
    <property type="molecule type" value="Genomic_DNA"/>
</dbReference>
<dbReference type="PANTHER" id="PTHR42878">
    <property type="entry name" value="TWO-COMPONENT HISTIDINE KINASE"/>
    <property type="match status" value="1"/>
</dbReference>
<dbReference type="InterPro" id="IPR003018">
    <property type="entry name" value="GAF"/>
</dbReference>
<dbReference type="InterPro" id="IPR003661">
    <property type="entry name" value="HisK_dim/P_dom"/>
</dbReference>
<dbReference type="InterPro" id="IPR005467">
    <property type="entry name" value="His_kinase_dom"/>
</dbReference>
<sequence>MPHDFQADIDAIARIDAIPTILDVVCRTTGMGFVAVARVTDDRWIACSVLDKIDFGLQPGGELPVETTICNEIRQSHEAVAIDSVADDGVYCGHLTPARYGFQSYISVPIMRRDGSFFGTLCAIDPRPAQLKNPETINMFRLFADLIATHLDSAERLDRAETEAAQQRSQKELREQFIAVLGHDLRNPLASIAAGVKMLKRTPDEAKKEHLLALMEGSVVRMSGLIENVLDFARSRMGSKLILREPYLQSIGPVLDQIVDELRSVHPGRTIETDFDVTQPFSADHLRLARLFSNLLGNALVHGVDAQPVWISASTAEGRFVFSVANSGRPIPREIIDNLFQPFARGKGREQQGLGLGLYIASEIAKMHGGTLEAVSNDDETRMTFIMPIAS</sequence>
<evidence type="ECO:0000256" key="3">
    <source>
        <dbReference type="ARBA" id="ARBA00022553"/>
    </source>
</evidence>
<evidence type="ECO:0000256" key="5">
    <source>
        <dbReference type="ARBA" id="ARBA00022741"/>
    </source>
</evidence>
<dbReference type="SUPFAM" id="SSF55874">
    <property type="entry name" value="ATPase domain of HSP90 chaperone/DNA topoisomerase II/histidine kinase"/>
    <property type="match status" value="1"/>
</dbReference>
<name>A0ABV2D797_9HYPH</name>
<keyword evidence="4" id="KW-0808">Transferase</keyword>
<keyword evidence="8" id="KW-0902">Two-component regulatory system</keyword>
<evidence type="ECO:0000313" key="10">
    <source>
        <dbReference type="EMBL" id="MET2825901.1"/>
    </source>
</evidence>
<dbReference type="Proteomes" id="UP001548832">
    <property type="component" value="Unassembled WGS sequence"/>
</dbReference>
<dbReference type="Pfam" id="PF01590">
    <property type="entry name" value="GAF"/>
    <property type="match status" value="1"/>
</dbReference>
<feature type="domain" description="Histidine kinase" evidence="9">
    <location>
        <begin position="180"/>
        <end position="391"/>
    </location>
</feature>
<evidence type="ECO:0000256" key="1">
    <source>
        <dbReference type="ARBA" id="ARBA00000085"/>
    </source>
</evidence>
<proteinExistence type="predicted"/>
<dbReference type="PRINTS" id="PR00344">
    <property type="entry name" value="BCTRLSENSOR"/>
</dbReference>
<dbReference type="PANTHER" id="PTHR42878:SF7">
    <property type="entry name" value="SENSOR HISTIDINE KINASE GLRK"/>
    <property type="match status" value="1"/>
</dbReference>
<evidence type="ECO:0000256" key="7">
    <source>
        <dbReference type="ARBA" id="ARBA00022840"/>
    </source>
</evidence>
<keyword evidence="11" id="KW-1185">Reference proteome</keyword>
<dbReference type="Gene3D" id="1.10.287.130">
    <property type="match status" value="1"/>
</dbReference>